<accession>A0ABX2ZE79</accession>
<evidence type="ECO:0000313" key="1">
    <source>
        <dbReference type="EMBL" id="ODA08473.1"/>
    </source>
</evidence>
<evidence type="ECO:0000313" key="2">
    <source>
        <dbReference type="Proteomes" id="UP000094974"/>
    </source>
</evidence>
<dbReference type="Proteomes" id="UP000094974">
    <property type="component" value="Unassembled WGS sequence"/>
</dbReference>
<evidence type="ECO:0008006" key="3">
    <source>
        <dbReference type="Google" id="ProtNLM"/>
    </source>
</evidence>
<reference evidence="2" key="1">
    <citation type="submission" date="2016-05" db="EMBL/GenBank/DDBJ databases">
        <title>Whole genome shotgun sequencing of cultured foodborne pathogen.</title>
        <authorList>
            <person name="Zheng J."/>
            <person name="Timme R."/>
            <person name="Allard M."/>
            <person name="Strain E."/>
            <person name="Luo Y."/>
            <person name="Brown E."/>
        </authorList>
    </citation>
    <scope>NUCLEOTIDE SEQUENCE [LARGE SCALE GENOMIC DNA]</scope>
    <source>
        <strain evidence="2">CFSAN034343</strain>
    </source>
</reference>
<dbReference type="RefSeq" id="WP_068939778.1">
    <property type="nucleotide sequence ID" value="NZ_LYND01000129.1"/>
</dbReference>
<protein>
    <recommendedName>
        <fullName evidence="3">DUF2577 domain-containing protein</fullName>
    </recommendedName>
</protein>
<dbReference type="EMBL" id="LYND01000129">
    <property type="protein sequence ID" value="ODA08473.1"/>
    <property type="molecule type" value="Genomic_DNA"/>
</dbReference>
<sequence>MIKQLQQIAISSVEASKPSTGMVGQVTGVAPLEITVDQRLVLDEDFLIITERVTRYEVSLTHSHVYKDETPTETATKITQTALPDVLVIREGLKIGDAVLLQRMQGGQQFAVIDKLVKP</sequence>
<comment type="caution">
    <text evidence="1">The sequence shown here is derived from an EMBL/GenBank/DDBJ whole genome shotgun (WGS) entry which is preliminary data.</text>
</comment>
<proteinExistence type="predicted"/>
<dbReference type="Pfam" id="PF10844">
    <property type="entry name" value="DUF2577"/>
    <property type="match status" value="1"/>
</dbReference>
<gene>
    <name evidence="1" type="ORF">A7312_03420</name>
</gene>
<dbReference type="InterPro" id="IPR022555">
    <property type="entry name" value="DUF2577"/>
</dbReference>
<keyword evidence="2" id="KW-1185">Reference proteome</keyword>
<name>A0ABX2ZE79_PAEPO</name>
<organism evidence="1 2">
    <name type="scientific">Paenibacillus polymyxa</name>
    <name type="common">Bacillus polymyxa</name>
    <dbReference type="NCBI Taxonomy" id="1406"/>
    <lineage>
        <taxon>Bacteria</taxon>
        <taxon>Bacillati</taxon>
        <taxon>Bacillota</taxon>
        <taxon>Bacilli</taxon>
        <taxon>Bacillales</taxon>
        <taxon>Paenibacillaceae</taxon>
        <taxon>Paenibacillus</taxon>
    </lineage>
</organism>